<dbReference type="InParanoid" id="A0A2T3A3D9"/>
<feature type="transmembrane region" description="Helical" evidence="1">
    <location>
        <begin position="63"/>
        <end position="85"/>
    </location>
</feature>
<reference evidence="2 3" key="1">
    <citation type="journal article" date="2018" name="Mycol. Prog.">
        <title>Coniella lustricola, a new species from submerged detritus.</title>
        <authorList>
            <person name="Raudabaugh D.B."/>
            <person name="Iturriaga T."/>
            <person name="Carver A."/>
            <person name="Mondo S."/>
            <person name="Pangilinan J."/>
            <person name="Lipzen A."/>
            <person name="He G."/>
            <person name="Amirebrahimi M."/>
            <person name="Grigoriev I.V."/>
            <person name="Miller A.N."/>
        </authorList>
    </citation>
    <scope>NUCLEOTIDE SEQUENCE [LARGE SCALE GENOMIC DNA]</scope>
    <source>
        <strain evidence="2 3">B22-T-1</strain>
    </source>
</reference>
<keyword evidence="1" id="KW-0472">Membrane</keyword>
<dbReference type="Proteomes" id="UP000241462">
    <property type="component" value="Unassembled WGS sequence"/>
</dbReference>
<sequence length="142" mass="15271">MRRRRNTQTKTQAEACSLARERAWKGEGKKGKRQVGCPMSLVAGLVSMLSSCALPPGQPLATVSAWPLLRCCSLLAFVFVCWLFWRCLARSLACVMAEPRSRLYTHSTHCVVSGLTLVGQGALGVGSGPILVSAPESRGRPA</sequence>
<dbReference type="AlphaFoldDB" id="A0A2T3A3D9"/>
<proteinExistence type="predicted"/>
<keyword evidence="1" id="KW-0812">Transmembrane</keyword>
<dbReference type="EMBL" id="KZ678487">
    <property type="protein sequence ID" value="PSR82106.1"/>
    <property type="molecule type" value="Genomic_DNA"/>
</dbReference>
<name>A0A2T3A3D9_9PEZI</name>
<feature type="transmembrane region" description="Helical" evidence="1">
    <location>
        <begin position="35"/>
        <end position="57"/>
    </location>
</feature>
<gene>
    <name evidence="2" type="ORF">BD289DRAFT_23921</name>
</gene>
<keyword evidence="1" id="KW-1133">Transmembrane helix</keyword>
<protein>
    <submittedName>
        <fullName evidence="2">Uncharacterized protein</fullName>
    </submittedName>
</protein>
<organism evidence="2 3">
    <name type="scientific">Coniella lustricola</name>
    <dbReference type="NCBI Taxonomy" id="2025994"/>
    <lineage>
        <taxon>Eukaryota</taxon>
        <taxon>Fungi</taxon>
        <taxon>Dikarya</taxon>
        <taxon>Ascomycota</taxon>
        <taxon>Pezizomycotina</taxon>
        <taxon>Sordariomycetes</taxon>
        <taxon>Sordariomycetidae</taxon>
        <taxon>Diaporthales</taxon>
        <taxon>Schizoparmaceae</taxon>
        <taxon>Coniella</taxon>
    </lineage>
</organism>
<accession>A0A2T3A3D9</accession>
<keyword evidence="3" id="KW-1185">Reference proteome</keyword>
<evidence type="ECO:0000313" key="2">
    <source>
        <dbReference type="EMBL" id="PSR82106.1"/>
    </source>
</evidence>
<evidence type="ECO:0000256" key="1">
    <source>
        <dbReference type="SAM" id="Phobius"/>
    </source>
</evidence>
<evidence type="ECO:0000313" key="3">
    <source>
        <dbReference type="Proteomes" id="UP000241462"/>
    </source>
</evidence>